<dbReference type="EC" id="2.7.13.3" evidence="3"/>
<dbReference type="Proteomes" id="UP001596266">
    <property type="component" value="Unassembled WGS sequence"/>
</dbReference>
<comment type="subcellular location">
    <subcellularLocation>
        <location evidence="2">Cell membrane</location>
    </subcellularLocation>
</comment>
<dbReference type="InterPro" id="IPR003594">
    <property type="entry name" value="HATPase_dom"/>
</dbReference>
<dbReference type="InterPro" id="IPR005467">
    <property type="entry name" value="His_kinase_dom"/>
</dbReference>
<evidence type="ECO:0000256" key="4">
    <source>
        <dbReference type="ARBA" id="ARBA00022553"/>
    </source>
</evidence>
<dbReference type="Gene3D" id="1.10.287.130">
    <property type="match status" value="1"/>
</dbReference>
<reference evidence="8" key="1">
    <citation type="journal article" date="2019" name="Int. J. Syst. Evol. Microbiol.">
        <title>The Global Catalogue of Microorganisms (GCM) 10K type strain sequencing project: providing services to taxonomists for standard genome sequencing and annotation.</title>
        <authorList>
            <consortium name="The Broad Institute Genomics Platform"/>
            <consortium name="The Broad Institute Genome Sequencing Center for Infectious Disease"/>
            <person name="Wu L."/>
            <person name="Ma J."/>
        </authorList>
    </citation>
    <scope>NUCLEOTIDE SEQUENCE [LARGE SCALE GENOMIC DNA]</scope>
    <source>
        <strain evidence="8">CGMCC 1.15277</strain>
    </source>
</reference>
<dbReference type="InterPro" id="IPR036097">
    <property type="entry name" value="HisK_dim/P_sf"/>
</dbReference>
<keyword evidence="8" id="KW-1185">Reference proteome</keyword>
<keyword evidence="5 7" id="KW-0418">Kinase</keyword>
<sequence>MKWVLALAVTSLAVMLVARSRTRGQLRALAAENEWWRVLARQRADQVSMLSHELRTPLALVRGSAELLGDETVGRLDRVQRELVETIASNTERMNTLAEDLLVDAQIDAGLFVMRMSLVDLRRLAVGAVRDVAKVEQVPIHLECRGAPPRVPADPALLRQVLVNLLNNAIRHGGQHCEVSVRLRTTEGSVLLSVSDSGPGMTDRTRRAVFGREPGAKSETGHGLGMIISKRIVEMHGGKMMLDTVTGHGTTVTVALPDKMVTS</sequence>
<dbReference type="InterPro" id="IPR003661">
    <property type="entry name" value="HisK_dim/P_dom"/>
</dbReference>
<comment type="caution">
    <text evidence="7">The sequence shown here is derived from an EMBL/GenBank/DDBJ whole genome shotgun (WGS) entry which is preliminary data.</text>
</comment>
<dbReference type="PANTHER" id="PTHR43547">
    <property type="entry name" value="TWO-COMPONENT HISTIDINE KINASE"/>
    <property type="match status" value="1"/>
</dbReference>
<evidence type="ECO:0000313" key="7">
    <source>
        <dbReference type="EMBL" id="MFC6395840.1"/>
    </source>
</evidence>
<accession>A0ABW1WXJ8</accession>
<dbReference type="InterPro" id="IPR036890">
    <property type="entry name" value="HATPase_C_sf"/>
</dbReference>
<evidence type="ECO:0000256" key="1">
    <source>
        <dbReference type="ARBA" id="ARBA00000085"/>
    </source>
</evidence>
<comment type="catalytic activity">
    <reaction evidence="1">
        <text>ATP + protein L-histidine = ADP + protein N-phospho-L-histidine.</text>
        <dbReference type="EC" id="2.7.13.3"/>
    </reaction>
</comment>
<dbReference type="RefSeq" id="WP_343884541.1">
    <property type="nucleotide sequence ID" value="NZ_BAAAKI010000002.1"/>
</dbReference>
<dbReference type="Pfam" id="PF02518">
    <property type="entry name" value="HATPase_c"/>
    <property type="match status" value="1"/>
</dbReference>
<organism evidence="7 8">
    <name type="scientific">Luteococcus sanguinis</name>
    <dbReference type="NCBI Taxonomy" id="174038"/>
    <lineage>
        <taxon>Bacteria</taxon>
        <taxon>Bacillati</taxon>
        <taxon>Actinomycetota</taxon>
        <taxon>Actinomycetes</taxon>
        <taxon>Propionibacteriales</taxon>
        <taxon>Propionibacteriaceae</taxon>
        <taxon>Luteococcus</taxon>
    </lineage>
</organism>
<dbReference type="CDD" id="cd00082">
    <property type="entry name" value="HisKA"/>
    <property type="match status" value="1"/>
</dbReference>
<dbReference type="SUPFAM" id="SSF55874">
    <property type="entry name" value="ATPase domain of HSP90 chaperone/DNA topoisomerase II/histidine kinase"/>
    <property type="match status" value="1"/>
</dbReference>
<dbReference type="Gene3D" id="3.30.565.10">
    <property type="entry name" value="Histidine kinase-like ATPase, C-terminal domain"/>
    <property type="match status" value="1"/>
</dbReference>
<dbReference type="PROSITE" id="PS50109">
    <property type="entry name" value="HIS_KIN"/>
    <property type="match status" value="1"/>
</dbReference>
<feature type="domain" description="Histidine kinase" evidence="6">
    <location>
        <begin position="49"/>
        <end position="260"/>
    </location>
</feature>
<name>A0ABW1WXJ8_9ACTN</name>
<protein>
    <recommendedName>
        <fullName evidence="3">histidine kinase</fullName>
        <ecNumber evidence="3">2.7.13.3</ecNumber>
    </recommendedName>
</protein>
<dbReference type="SUPFAM" id="SSF47384">
    <property type="entry name" value="Homodimeric domain of signal transducing histidine kinase"/>
    <property type="match status" value="1"/>
</dbReference>
<dbReference type="SMART" id="SM00387">
    <property type="entry name" value="HATPase_c"/>
    <property type="match status" value="1"/>
</dbReference>
<dbReference type="GO" id="GO:0016301">
    <property type="term" value="F:kinase activity"/>
    <property type="evidence" value="ECO:0007669"/>
    <property type="project" value="UniProtKB-KW"/>
</dbReference>
<evidence type="ECO:0000313" key="8">
    <source>
        <dbReference type="Proteomes" id="UP001596266"/>
    </source>
</evidence>
<dbReference type="SMART" id="SM00388">
    <property type="entry name" value="HisKA"/>
    <property type="match status" value="1"/>
</dbReference>
<dbReference type="Pfam" id="PF00512">
    <property type="entry name" value="HisKA"/>
    <property type="match status" value="1"/>
</dbReference>
<evidence type="ECO:0000256" key="5">
    <source>
        <dbReference type="ARBA" id="ARBA00022777"/>
    </source>
</evidence>
<dbReference type="CDD" id="cd00075">
    <property type="entry name" value="HATPase"/>
    <property type="match status" value="1"/>
</dbReference>
<proteinExistence type="predicted"/>
<dbReference type="PANTHER" id="PTHR43547:SF2">
    <property type="entry name" value="HYBRID SIGNAL TRANSDUCTION HISTIDINE KINASE C"/>
    <property type="match status" value="1"/>
</dbReference>
<evidence type="ECO:0000256" key="2">
    <source>
        <dbReference type="ARBA" id="ARBA00004236"/>
    </source>
</evidence>
<gene>
    <name evidence="7" type="ORF">ACFP57_02350</name>
</gene>
<evidence type="ECO:0000259" key="6">
    <source>
        <dbReference type="PROSITE" id="PS50109"/>
    </source>
</evidence>
<dbReference type="EMBL" id="JBHSUA010000007">
    <property type="protein sequence ID" value="MFC6395840.1"/>
    <property type="molecule type" value="Genomic_DNA"/>
</dbReference>
<keyword evidence="5 7" id="KW-0808">Transferase</keyword>
<evidence type="ECO:0000256" key="3">
    <source>
        <dbReference type="ARBA" id="ARBA00012438"/>
    </source>
</evidence>
<keyword evidence="4" id="KW-0597">Phosphoprotein</keyword>